<dbReference type="Pfam" id="PF00480">
    <property type="entry name" value="ROK"/>
    <property type="match status" value="1"/>
</dbReference>
<comment type="caution">
    <text evidence="4">The sequence shown here is derived from an EMBL/GenBank/DDBJ whole genome shotgun (WGS) entry which is preliminary data.</text>
</comment>
<comment type="similarity">
    <text evidence="2">Belongs to the ROK (NagC/XylR) family.</text>
</comment>
<dbReference type="InterPro" id="IPR000600">
    <property type="entry name" value="ROK"/>
</dbReference>
<name>C6LD35_9FIRM</name>
<evidence type="ECO:0000256" key="2">
    <source>
        <dbReference type="ARBA" id="ARBA00006479"/>
    </source>
</evidence>
<dbReference type="STRING" id="168384.SAMN05660368_01623"/>
<dbReference type="InterPro" id="IPR043129">
    <property type="entry name" value="ATPase_NBD"/>
</dbReference>
<dbReference type="SUPFAM" id="SSF53067">
    <property type="entry name" value="Actin-like ATPase domain"/>
    <property type="match status" value="1"/>
</dbReference>
<dbReference type="InterPro" id="IPR036388">
    <property type="entry name" value="WH-like_DNA-bd_sf"/>
</dbReference>
<dbReference type="Gene3D" id="3.30.420.40">
    <property type="match status" value="2"/>
</dbReference>
<protein>
    <submittedName>
        <fullName evidence="4">ROK family protein</fullName>
    </submittedName>
</protein>
<accession>C6LD35</accession>
<proteinExistence type="inferred from homology"/>
<sequence>MPRKISGRNRHAAENFGEEQACCGKLRRGTDMPRKTLGGMEMARMTGKNNLTSKQFNRGLLLKLIATQNCRTRIELSKATGLTKMTVTNIVSEFIQQGLVAEREEVQTEVCGRNPILLEISGKAPKVIGLLIFRDRIEAVLCTLSMQKLASESIHFDSLTKEQLYAHCFSVIDRLLEKEKNIFGIGVAAIGPVDIWKGVILNPPRFYGIQNVPVREALEKRYALPVFFDHDNNSAALAELLFGIGRNVQDFLFVGISNGIGSGIVSGGRVYHSHRGLPPEIGHISIDRRGPLCACGNRGCLELYANTHIVLEKLRAAKGRAFSGERCAGPGDALSANFCRAEEGASFADFCREEGASFADFCRAPQTAETEEIFEEMLQDVSAALVTSVNILHPEMIVLGHDCIDWDERLVGRLEELVNERKVVHDQRPLPVKKAYFGKEAQLIGAACNAVDQMFRGFV</sequence>
<evidence type="ECO:0000313" key="4">
    <source>
        <dbReference type="EMBL" id="EET61518.1"/>
    </source>
</evidence>
<gene>
    <name evidence="4" type="ORF">BRYFOR_06693</name>
</gene>
<organism evidence="4 5">
    <name type="scientific">Marvinbryantia formatexigens DSM 14469</name>
    <dbReference type="NCBI Taxonomy" id="478749"/>
    <lineage>
        <taxon>Bacteria</taxon>
        <taxon>Bacillati</taxon>
        <taxon>Bacillota</taxon>
        <taxon>Clostridia</taxon>
        <taxon>Lachnospirales</taxon>
        <taxon>Lachnospiraceae</taxon>
        <taxon>Marvinbryantia</taxon>
    </lineage>
</organism>
<comment type="function">
    <text evidence="1">Transcriptional repressor of xylose-utilizing enzymes.</text>
</comment>
<keyword evidence="5" id="KW-1185">Reference proteome</keyword>
<dbReference type="Proteomes" id="UP000005561">
    <property type="component" value="Unassembled WGS sequence"/>
</dbReference>
<dbReference type="AlphaFoldDB" id="C6LD35"/>
<dbReference type="EMBL" id="ACCL02000006">
    <property type="protein sequence ID" value="EET61518.1"/>
    <property type="molecule type" value="Genomic_DNA"/>
</dbReference>
<evidence type="ECO:0000256" key="1">
    <source>
        <dbReference type="ARBA" id="ARBA00002486"/>
    </source>
</evidence>
<evidence type="ECO:0000256" key="3">
    <source>
        <dbReference type="ARBA" id="ARBA00022629"/>
    </source>
</evidence>
<dbReference type="PANTHER" id="PTHR18964:SF149">
    <property type="entry name" value="BIFUNCTIONAL UDP-N-ACETYLGLUCOSAMINE 2-EPIMERASE_N-ACETYLMANNOSAMINE KINASE"/>
    <property type="match status" value="1"/>
</dbReference>
<dbReference type="PANTHER" id="PTHR18964">
    <property type="entry name" value="ROK (REPRESSOR, ORF, KINASE) FAMILY"/>
    <property type="match status" value="1"/>
</dbReference>
<keyword evidence="3" id="KW-0119">Carbohydrate metabolism</keyword>
<dbReference type="eggNOG" id="COG1940">
    <property type="taxonomic scope" value="Bacteria"/>
</dbReference>
<dbReference type="SUPFAM" id="SSF46785">
    <property type="entry name" value="Winged helix' DNA-binding domain"/>
    <property type="match status" value="1"/>
</dbReference>
<dbReference type="CDD" id="cd24059">
    <property type="entry name" value="ASKHA_NBD_ROK_TM1224-like"/>
    <property type="match status" value="1"/>
</dbReference>
<dbReference type="InterPro" id="IPR036390">
    <property type="entry name" value="WH_DNA-bd_sf"/>
</dbReference>
<keyword evidence="3" id="KW-0859">Xylose metabolism</keyword>
<evidence type="ECO:0000313" key="5">
    <source>
        <dbReference type="Proteomes" id="UP000005561"/>
    </source>
</evidence>
<dbReference type="GO" id="GO:0042732">
    <property type="term" value="P:D-xylose metabolic process"/>
    <property type="evidence" value="ECO:0007669"/>
    <property type="project" value="UniProtKB-KW"/>
</dbReference>
<dbReference type="Gene3D" id="1.10.10.10">
    <property type="entry name" value="Winged helix-like DNA-binding domain superfamily/Winged helix DNA-binding domain"/>
    <property type="match status" value="1"/>
</dbReference>
<reference evidence="4" key="1">
    <citation type="submission" date="2009-07" db="EMBL/GenBank/DDBJ databases">
        <authorList>
            <person name="Weinstock G."/>
            <person name="Sodergren E."/>
            <person name="Clifton S."/>
            <person name="Fulton L."/>
            <person name="Fulton B."/>
            <person name="Courtney L."/>
            <person name="Fronick C."/>
            <person name="Harrison M."/>
            <person name="Strong C."/>
            <person name="Farmer C."/>
            <person name="Delahaunty K."/>
            <person name="Markovic C."/>
            <person name="Hall O."/>
            <person name="Minx P."/>
            <person name="Tomlinson C."/>
            <person name="Mitreva M."/>
            <person name="Nelson J."/>
            <person name="Hou S."/>
            <person name="Wollam A."/>
            <person name="Pepin K.H."/>
            <person name="Johnson M."/>
            <person name="Bhonagiri V."/>
            <person name="Nash W.E."/>
            <person name="Warren W."/>
            <person name="Chinwalla A."/>
            <person name="Mardis E.R."/>
            <person name="Wilson R.K."/>
        </authorList>
    </citation>
    <scope>NUCLEOTIDE SEQUENCE [LARGE SCALE GENOMIC DNA]</scope>
    <source>
        <strain evidence="4">DSM 14469</strain>
    </source>
</reference>